<dbReference type="RefSeq" id="WP_015047837.1">
    <property type="nucleotide sequence ID" value="NC_018868.3"/>
</dbReference>
<name>K4KNK8_SIMAS</name>
<evidence type="ECO:0000256" key="2">
    <source>
        <dbReference type="ARBA" id="ARBA00022801"/>
    </source>
</evidence>
<dbReference type="GO" id="GO:0006637">
    <property type="term" value="P:acyl-CoA metabolic process"/>
    <property type="evidence" value="ECO:0007669"/>
    <property type="project" value="TreeGrafter"/>
</dbReference>
<dbReference type="PANTHER" id="PTHR11049:SF5">
    <property type="entry name" value="ACYL-COA THIOESTER HYDROLASE YCIA"/>
    <property type="match status" value="1"/>
</dbReference>
<dbReference type="HOGENOM" id="CLU_050164_2_0_6"/>
<protein>
    <submittedName>
        <fullName evidence="5">Thioesterase family protein</fullName>
    </submittedName>
</protein>
<dbReference type="PROSITE" id="PS51770">
    <property type="entry name" value="HOTDOG_ACOT"/>
    <property type="match status" value="1"/>
</dbReference>
<dbReference type="GO" id="GO:0005829">
    <property type="term" value="C:cytosol"/>
    <property type="evidence" value="ECO:0007669"/>
    <property type="project" value="TreeGrafter"/>
</dbReference>
<dbReference type="InterPro" id="IPR040170">
    <property type="entry name" value="Cytosol_ACT"/>
</dbReference>
<dbReference type="OrthoDB" id="9801856at2"/>
<dbReference type="GO" id="GO:0009062">
    <property type="term" value="P:fatty acid catabolic process"/>
    <property type="evidence" value="ECO:0007669"/>
    <property type="project" value="TreeGrafter"/>
</dbReference>
<sequence>MHNEDENPTPTGQLMLQALTMPSDTNPSGDIYGGWLMTKMDLAGSIKAQAIAAGRVTTVAVGSMVFLRPIPVGSNVGFFVEVEEVGRSSIRTLVEAWVIDPEGDEPLKVTEGEFVFVAIDGNGRTRPIQKP</sequence>
<dbReference type="InterPro" id="IPR033120">
    <property type="entry name" value="HOTDOG_ACOT"/>
</dbReference>
<dbReference type="InterPro" id="IPR006683">
    <property type="entry name" value="Thioestr_dom"/>
</dbReference>
<evidence type="ECO:0000313" key="5">
    <source>
        <dbReference type="EMBL" id="AFU99673.1"/>
    </source>
</evidence>
<gene>
    <name evidence="5" type="ordered locus">M5M_12605</name>
</gene>
<dbReference type="eggNOG" id="COG1607">
    <property type="taxonomic scope" value="Bacteria"/>
</dbReference>
<keyword evidence="2 3" id="KW-0378">Hydrolase</keyword>
<organism evidence="5 6">
    <name type="scientific">Simiduia agarivorans (strain DSM 21679 / JCM 13881 / BCRC 17597 / SA1)</name>
    <dbReference type="NCBI Taxonomy" id="1117647"/>
    <lineage>
        <taxon>Bacteria</taxon>
        <taxon>Pseudomonadati</taxon>
        <taxon>Pseudomonadota</taxon>
        <taxon>Gammaproteobacteria</taxon>
        <taxon>Cellvibrionales</taxon>
        <taxon>Cellvibrionaceae</taxon>
        <taxon>Simiduia</taxon>
    </lineage>
</organism>
<evidence type="ECO:0000256" key="1">
    <source>
        <dbReference type="ARBA" id="ARBA00010458"/>
    </source>
</evidence>
<evidence type="ECO:0000256" key="3">
    <source>
        <dbReference type="PROSITE-ProRule" id="PRU01106"/>
    </source>
</evidence>
<dbReference type="PANTHER" id="PTHR11049">
    <property type="entry name" value="ACYL COENZYME A THIOESTER HYDROLASE"/>
    <property type="match status" value="1"/>
</dbReference>
<dbReference type="GO" id="GO:0052816">
    <property type="term" value="F:long-chain fatty acyl-CoA hydrolase activity"/>
    <property type="evidence" value="ECO:0007669"/>
    <property type="project" value="TreeGrafter"/>
</dbReference>
<dbReference type="SUPFAM" id="SSF54637">
    <property type="entry name" value="Thioesterase/thiol ester dehydrase-isomerase"/>
    <property type="match status" value="1"/>
</dbReference>
<dbReference type="KEGG" id="saga:M5M_12605"/>
<reference evidence="5 6" key="1">
    <citation type="journal article" date="2013" name="Genome Announc.">
        <title>Complete genome sequence of Simiduia agarivorans SA1(T), a marine bacterium able to degrade a variety of polysaccharides.</title>
        <authorList>
            <person name="Lin S.Y."/>
            <person name="Shieh W.Y."/>
            <person name="Chen J.S."/>
            <person name="Tang S.L."/>
        </authorList>
    </citation>
    <scope>NUCLEOTIDE SEQUENCE [LARGE SCALE GENOMIC DNA]</scope>
    <source>
        <strain evidence="6">DSM 21679 / JCM 13881 / BCRC 17597 / SA1</strain>
    </source>
</reference>
<dbReference type="InterPro" id="IPR029069">
    <property type="entry name" value="HotDog_dom_sf"/>
</dbReference>
<proteinExistence type="inferred from homology"/>
<keyword evidence="6" id="KW-1185">Reference proteome</keyword>
<comment type="similarity">
    <text evidence="1">Belongs to the acyl coenzyme A hydrolase family.</text>
</comment>
<dbReference type="Pfam" id="PF03061">
    <property type="entry name" value="4HBT"/>
    <property type="match status" value="1"/>
</dbReference>
<dbReference type="EMBL" id="CP003746">
    <property type="protein sequence ID" value="AFU99673.1"/>
    <property type="molecule type" value="Genomic_DNA"/>
</dbReference>
<accession>K4KNK8</accession>
<evidence type="ECO:0000259" key="4">
    <source>
        <dbReference type="PROSITE" id="PS51770"/>
    </source>
</evidence>
<feature type="domain" description="HotDog ACOT-type" evidence="4">
    <location>
        <begin position="10"/>
        <end position="122"/>
    </location>
</feature>
<evidence type="ECO:0000313" key="6">
    <source>
        <dbReference type="Proteomes" id="UP000000466"/>
    </source>
</evidence>
<dbReference type="Proteomes" id="UP000000466">
    <property type="component" value="Chromosome"/>
</dbReference>
<dbReference type="AlphaFoldDB" id="K4KNK8"/>
<dbReference type="STRING" id="1117647.M5M_12605"/>
<dbReference type="CDD" id="cd03442">
    <property type="entry name" value="BFIT_BACH"/>
    <property type="match status" value="1"/>
</dbReference>
<dbReference type="Gene3D" id="3.10.129.10">
    <property type="entry name" value="Hotdog Thioesterase"/>
    <property type="match status" value="1"/>
</dbReference>